<protein>
    <recommendedName>
        <fullName evidence="10">Amino acid transporter</fullName>
    </recommendedName>
</protein>
<feature type="transmembrane region" description="Helical" evidence="7">
    <location>
        <begin position="144"/>
        <end position="168"/>
    </location>
</feature>
<feature type="transmembrane region" description="Helical" evidence="7">
    <location>
        <begin position="351"/>
        <end position="370"/>
    </location>
</feature>
<evidence type="ECO:0000256" key="6">
    <source>
        <dbReference type="SAM" id="MobiDB-lite"/>
    </source>
</evidence>
<feature type="transmembrane region" description="Helical" evidence="7">
    <location>
        <begin position="97"/>
        <end position="116"/>
    </location>
</feature>
<feature type="transmembrane region" description="Helical" evidence="7">
    <location>
        <begin position="218"/>
        <end position="238"/>
    </location>
</feature>
<evidence type="ECO:0000256" key="1">
    <source>
        <dbReference type="ARBA" id="ARBA00004141"/>
    </source>
</evidence>
<evidence type="ECO:0000313" key="9">
    <source>
        <dbReference type="Proteomes" id="UP000664521"/>
    </source>
</evidence>
<comment type="caution">
    <text evidence="8">The sequence shown here is derived from an EMBL/GenBank/DDBJ whole genome shotgun (WGS) entry which is preliminary data.</text>
</comment>
<evidence type="ECO:0000256" key="5">
    <source>
        <dbReference type="ARBA" id="ARBA00023136"/>
    </source>
</evidence>
<dbReference type="Proteomes" id="UP000664521">
    <property type="component" value="Unassembled WGS sequence"/>
</dbReference>
<evidence type="ECO:0000313" key="8">
    <source>
        <dbReference type="EMBL" id="CAF9920582.1"/>
    </source>
</evidence>
<name>A0A8H3FDC1_9LECA</name>
<feature type="compositionally biased region" description="Basic and acidic residues" evidence="6">
    <location>
        <begin position="1"/>
        <end position="12"/>
    </location>
</feature>
<dbReference type="PANTHER" id="PTHR45649:SF41">
    <property type="entry name" value="TRANSPORTER, PUTATIVE (EUROFUNG)-RELATED"/>
    <property type="match status" value="1"/>
</dbReference>
<keyword evidence="4 7" id="KW-1133">Transmembrane helix</keyword>
<feature type="transmembrane region" description="Helical" evidence="7">
    <location>
        <begin position="298"/>
        <end position="321"/>
    </location>
</feature>
<keyword evidence="5 7" id="KW-0472">Membrane</keyword>
<keyword evidence="3 7" id="KW-0812">Transmembrane</keyword>
<proteinExistence type="predicted"/>
<dbReference type="Gene3D" id="1.20.1740.10">
    <property type="entry name" value="Amino acid/polyamine transporter I"/>
    <property type="match status" value="1"/>
</dbReference>
<gene>
    <name evidence="8" type="ORF">HETSPECPRED_004292</name>
</gene>
<dbReference type="EMBL" id="CAJPDS010000026">
    <property type="protein sequence ID" value="CAF9920582.1"/>
    <property type="molecule type" value="Genomic_DNA"/>
</dbReference>
<feature type="transmembrane region" description="Helical" evidence="7">
    <location>
        <begin position="188"/>
        <end position="206"/>
    </location>
</feature>
<keyword evidence="9" id="KW-1185">Reference proteome</keyword>
<organism evidence="8 9">
    <name type="scientific">Heterodermia speciosa</name>
    <dbReference type="NCBI Taxonomy" id="116794"/>
    <lineage>
        <taxon>Eukaryota</taxon>
        <taxon>Fungi</taxon>
        <taxon>Dikarya</taxon>
        <taxon>Ascomycota</taxon>
        <taxon>Pezizomycotina</taxon>
        <taxon>Lecanoromycetes</taxon>
        <taxon>OSLEUM clade</taxon>
        <taxon>Lecanoromycetidae</taxon>
        <taxon>Caliciales</taxon>
        <taxon>Physciaceae</taxon>
        <taxon>Heterodermia</taxon>
    </lineage>
</organism>
<reference evidence="8" key="1">
    <citation type="submission" date="2021-03" db="EMBL/GenBank/DDBJ databases">
        <authorList>
            <person name="Tagirdzhanova G."/>
        </authorList>
    </citation>
    <scope>NUCLEOTIDE SEQUENCE</scope>
</reference>
<dbReference type="PIRSF" id="PIRSF006060">
    <property type="entry name" value="AA_transporter"/>
    <property type="match status" value="1"/>
</dbReference>
<feature type="transmembrane region" description="Helical" evidence="7">
    <location>
        <begin position="469"/>
        <end position="491"/>
    </location>
</feature>
<sequence>MDTPELVKEEHGWVQSKPVGSDSYSAEMQMQEMGIVADKWKGTEVDQHDMRMLGRSQVLRRNFGFMSILGFAAVLICTWEILFAQLLFALLDGGTGGLFWGYTVVVIASIFVYLSIAEMASMSPTAGGQYHWVSEFSPRWCQKFLSYITGWLLATGWQGSVVGLSFLAGTIIQGLITLNNPNYSPQPWHGTLLVIAVVAFAIIFNTSLAKKLPLVEGIILLIHVVGVFAIVIPLLVLAPRNDSRTALLHFNNGGNWPTMGVAFMVGLLTSLGSMLGFDCSVHMSEEIKNASETLPRAMLWGVGLNAILGYITIFTLCFTVTDPQRLLDSDTGYPFIQLFYDVTKSHAGTDIMVAIVIITLISAVISEIATASRQIWSFARDNGLPFSPQLQKVAPGWNIPLNAVSVSMGFGIVIALLNLGSAAALNAIASLTMSALLSSYILSIGCFITKRLRHEPIPPSRFSLGKWGLACNCTSMVFLISFFIFCFFPSAKDPTPETMNWNIAMFGGISLFATGYYLVIGHKQYRPPIEVQNRNRQ</sequence>
<feature type="transmembrane region" description="Helical" evidence="7">
    <location>
        <begin position="258"/>
        <end position="277"/>
    </location>
</feature>
<comment type="subcellular location">
    <subcellularLocation>
        <location evidence="1">Membrane</location>
        <topology evidence="1">Multi-pass membrane protein</topology>
    </subcellularLocation>
</comment>
<dbReference type="PANTHER" id="PTHR45649">
    <property type="entry name" value="AMINO-ACID PERMEASE BAT1"/>
    <property type="match status" value="1"/>
</dbReference>
<feature type="region of interest" description="Disordered" evidence="6">
    <location>
        <begin position="1"/>
        <end position="20"/>
    </location>
</feature>
<dbReference type="AlphaFoldDB" id="A0A8H3FDC1"/>
<dbReference type="GO" id="GO:0022857">
    <property type="term" value="F:transmembrane transporter activity"/>
    <property type="evidence" value="ECO:0007669"/>
    <property type="project" value="InterPro"/>
</dbReference>
<dbReference type="Pfam" id="PF13520">
    <property type="entry name" value="AA_permease_2"/>
    <property type="match status" value="1"/>
</dbReference>
<dbReference type="OrthoDB" id="3257095at2759"/>
<evidence type="ECO:0008006" key="10">
    <source>
        <dbReference type="Google" id="ProtNLM"/>
    </source>
</evidence>
<evidence type="ECO:0000256" key="7">
    <source>
        <dbReference type="SAM" id="Phobius"/>
    </source>
</evidence>
<keyword evidence="2" id="KW-0813">Transport</keyword>
<feature type="transmembrane region" description="Helical" evidence="7">
    <location>
        <begin position="399"/>
        <end position="417"/>
    </location>
</feature>
<feature type="transmembrane region" description="Helical" evidence="7">
    <location>
        <begin position="423"/>
        <end position="448"/>
    </location>
</feature>
<dbReference type="GO" id="GO:0016020">
    <property type="term" value="C:membrane"/>
    <property type="evidence" value="ECO:0007669"/>
    <property type="project" value="UniProtKB-SubCell"/>
</dbReference>
<evidence type="ECO:0000256" key="3">
    <source>
        <dbReference type="ARBA" id="ARBA00022692"/>
    </source>
</evidence>
<feature type="transmembrane region" description="Helical" evidence="7">
    <location>
        <begin position="63"/>
        <end position="91"/>
    </location>
</feature>
<dbReference type="InterPro" id="IPR002293">
    <property type="entry name" value="AA/rel_permease1"/>
</dbReference>
<feature type="transmembrane region" description="Helical" evidence="7">
    <location>
        <begin position="503"/>
        <end position="520"/>
    </location>
</feature>
<evidence type="ECO:0000256" key="4">
    <source>
        <dbReference type="ARBA" id="ARBA00022989"/>
    </source>
</evidence>
<accession>A0A8H3FDC1</accession>
<evidence type="ECO:0000256" key="2">
    <source>
        <dbReference type="ARBA" id="ARBA00022448"/>
    </source>
</evidence>